<dbReference type="Pfam" id="PF01797">
    <property type="entry name" value="Y1_Tnp"/>
    <property type="match status" value="1"/>
</dbReference>
<accession>A0A450WPV2</accession>
<protein>
    <submittedName>
        <fullName evidence="3">Transposase IS200 like</fullName>
    </submittedName>
</protein>
<proteinExistence type="predicted"/>
<dbReference type="SUPFAM" id="SSF143422">
    <property type="entry name" value="Transposase IS200-like"/>
    <property type="match status" value="1"/>
</dbReference>
<dbReference type="InterPro" id="IPR036515">
    <property type="entry name" value="Transposase_17_sf"/>
</dbReference>
<organism evidence="3">
    <name type="scientific">Candidatus Kentrum sp. LPFa</name>
    <dbReference type="NCBI Taxonomy" id="2126335"/>
    <lineage>
        <taxon>Bacteria</taxon>
        <taxon>Pseudomonadati</taxon>
        <taxon>Pseudomonadota</taxon>
        <taxon>Gammaproteobacteria</taxon>
        <taxon>Candidatus Kentrum</taxon>
    </lineage>
</organism>
<dbReference type="InterPro" id="IPR052715">
    <property type="entry name" value="RAYT_transposase"/>
</dbReference>
<feature type="region of interest" description="Disordered" evidence="1">
    <location>
        <begin position="1"/>
        <end position="33"/>
    </location>
</feature>
<dbReference type="PANTHER" id="PTHR36966">
    <property type="entry name" value="REP-ASSOCIATED TYROSINE TRANSPOSASE"/>
    <property type="match status" value="1"/>
</dbReference>
<dbReference type="EMBL" id="CAADFK010000160">
    <property type="protein sequence ID" value="VFK19075.1"/>
    <property type="molecule type" value="Genomic_DNA"/>
</dbReference>
<dbReference type="InterPro" id="IPR002686">
    <property type="entry name" value="Transposase_17"/>
</dbReference>
<dbReference type="AlphaFoldDB" id="A0A450WPV2"/>
<sequence length="251" mass="29157">MKETNMPLRGTVPLPGRAEPQLGSGFDPTSGADRPREWYSRGYLPHCDYPGLLQTITYRLADSLPTEVLAWMERDLLNVVPNQANTLRRKHLDTQLDAGHGRCILRDPRAAECVVDTWRRFAGERYDLIAWVVMPNHVHVLIRVYEGMALGKIVQSWKSYTGRKIAQIERECRAGARRSQGDEYRARARRSQDRVWMREYWDRFIRDERHFSSAVNYIHDNPVRAGLIRRAEGWPWSSAMEWASEHGKAAR</sequence>
<dbReference type="SMART" id="SM01321">
    <property type="entry name" value="Y1_Tnp"/>
    <property type="match status" value="1"/>
</dbReference>
<feature type="domain" description="Transposase IS200-like" evidence="2">
    <location>
        <begin position="97"/>
        <end position="221"/>
    </location>
</feature>
<reference evidence="3" key="1">
    <citation type="submission" date="2019-02" db="EMBL/GenBank/DDBJ databases">
        <authorList>
            <person name="Gruber-Vodicka R. H."/>
            <person name="Seah K. B. B."/>
        </authorList>
    </citation>
    <scope>NUCLEOTIDE SEQUENCE</scope>
    <source>
        <strain evidence="3">BECK_S313</strain>
    </source>
</reference>
<dbReference type="GO" id="GO:0004803">
    <property type="term" value="F:transposase activity"/>
    <property type="evidence" value="ECO:0007669"/>
    <property type="project" value="InterPro"/>
</dbReference>
<name>A0A450WPV2_9GAMM</name>
<dbReference type="GO" id="GO:0006313">
    <property type="term" value="P:DNA transposition"/>
    <property type="evidence" value="ECO:0007669"/>
    <property type="project" value="InterPro"/>
</dbReference>
<evidence type="ECO:0000259" key="2">
    <source>
        <dbReference type="SMART" id="SM01321"/>
    </source>
</evidence>
<evidence type="ECO:0000313" key="3">
    <source>
        <dbReference type="EMBL" id="VFK19075.1"/>
    </source>
</evidence>
<dbReference type="NCBIfam" id="NF047646">
    <property type="entry name" value="REP_Tyr_transpos"/>
    <property type="match status" value="1"/>
</dbReference>
<evidence type="ECO:0000256" key="1">
    <source>
        <dbReference type="SAM" id="MobiDB-lite"/>
    </source>
</evidence>
<gene>
    <name evidence="3" type="ORF">BECKLPF1236B_GA0070989_11605</name>
</gene>
<dbReference type="GO" id="GO:0043565">
    <property type="term" value="F:sequence-specific DNA binding"/>
    <property type="evidence" value="ECO:0007669"/>
    <property type="project" value="TreeGrafter"/>
</dbReference>
<dbReference type="PANTHER" id="PTHR36966:SF1">
    <property type="entry name" value="REP-ASSOCIATED TYROSINE TRANSPOSASE"/>
    <property type="match status" value="1"/>
</dbReference>
<dbReference type="Gene3D" id="3.30.70.1290">
    <property type="entry name" value="Transposase IS200-like"/>
    <property type="match status" value="1"/>
</dbReference>